<dbReference type="SUPFAM" id="SSF100950">
    <property type="entry name" value="NagB/RpiA/CoA transferase-like"/>
    <property type="match status" value="1"/>
</dbReference>
<organism evidence="4 5">
    <name type="scientific">Limosilactobacillus frumenti DSM 13145</name>
    <dbReference type="NCBI Taxonomy" id="1423746"/>
    <lineage>
        <taxon>Bacteria</taxon>
        <taxon>Bacillati</taxon>
        <taxon>Bacillota</taxon>
        <taxon>Bacilli</taxon>
        <taxon>Lactobacillales</taxon>
        <taxon>Lactobacillaceae</taxon>
        <taxon>Limosilactobacillus</taxon>
    </lineage>
</organism>
<evidence type="ECO:0000256" key="3">
    <source>
        <dbReference type="HAMAP-Rule" id="MF_00170"/>
    </source>
</evidence>
<dbReference type="STRING" id="1423746.FD27_GL000032"/>
<dbReference type="NCBIfam" id="NF001924">
    <property type="entry name" value="PRK00702.1"/>
    <property type="match status" value="1"/>
</dbReference>
<dbReference type="GO" id="GO:0009052">
    <property type="term" value="P:pentose-phosphate shunt, non-oxidative branch"/>
    <property type="evidence" value="ECO:0007669"/>
    <property type="project" value="UniProtKB-UniRule"/>
</dbReference>
<feature type="binding site" evidence="3">
    <location>
        <begin position="28"/>
        <end position="31"/>
    </location>
    <ligand>
        <name>substrate</name>
    </ligand>
</feature>
<reference evidence="4 5" key="1">
    <citation type="journal article" date="2015" name="Genome Announc.">
        <title>Expanding the biotechnology potential of lactobacilli through comparative genomics of 213 strains and associated genera.</title>
        <authorList>
            <person name="Sun Z."/>
            <person name="Harris H.M."/>
            <person name="McCann A."/>
            <person name="Guo C."/>
            <person name="Argimon S."/>
            <person name="Zhang W."/>
            <person name="Yang X."/>
            <person name="Jeffery I.B."/>
            <person name="Cooney J.C."/>
            <person name="Kagawa T.F."/>
            <person name="Liu W."/>
            <person name="Song Y."/>
            <person name="Salvetti E."/>
            <person name="Wrobel A."/>
            <person name="Rasinkangas P."/>
            <person name="Parkhill J."/>
            <person name="Rea M.C."/>
            <person name="O'Sullivan O."/>
            <person name="Ritari J."/>
            <person name="Douillard F.P."/>
            <person name="Paul Ross R."/>
            <person name="Yang R."/>
            <person name="Briner A.E."/>
            <person name="Felis G.E."/>
            <person name="de Vos W.M."/>
            <person name="Barrangou R."/>
            <person name="Klaenhammer T.R."/>
            <person name="Caufield P.W."/>
            <person name="Cui Y."/>
            <person name="Zhang H."/>
            <person name="O'Toole P.W."/>
        </authorList>
    </citation>
    <scope>NUCLEOTIDE SEQUENCE [LARGE SCALE GENOMIC DNA]</scope>
    <source>
        <strain evidence="4 5">DSM 13145</strain>
    </source>
</reference>
<feature type="binding site" evidence="3">
    <location>
        <position position="125"/>
    </location>
    <ligand>
        <name>substrate</name>
    </ligand>
</feature>
<dbReference type="InterPro" id="IPR004788">
    <property type="entry name" value="Ribose5P_isomerase_type_A"/>
</dbReference>
<dbReference type="Proteomes" id="UP000051445">
    <property type="component" value="Unassembled WGS sequence"/>
</dbReference>
<dbReference type="PATRIC" id="fig|1423746.3.peg.33"/>
<dbReference type="UniPathway" id="UPA00115">
    <property type="reaction ID" value="UER00412"/>
</dbReference>
<feature type="active site" description="Proton acceptor" evidence="3">
    <location>
        <position position="107"/>
    </location>
</feature>
<comment type="function">
    <text evidence="3">Catalyzes the reversible conversion of ribose-5-phosphate to ribulose 5-phosphate.</text>
</comment>
<dbReference type="InterPro" id="IPR037171">
    <property type="entry name" value="NagB/RpiA_transferase-like"/>
</dbReference>
<feature type="binding site" evidence="3">
    <location>
        <begin position="98"/>
        <end position="101"/>
    </location>
    <ligand>
        <name>substrate</name>
    </ligand>
</feature>
<dbReference type="OrthoDB" id="5870696at2"/>
<evidence type="ECO:0000256" key="2">
    <source>
        <dbReference type="ARBA" id="ARBA00023235"/>
    </source>
</evidence>
<feature type="binding site" evidence="3">
    <location>
        <begin position="85"/>
        <end position="88"/>
    </location>
    <ligand>
        <name>substrate</name>
    </ligand>
</feature>
<dbReference type="Pfam" id="PF06026">
    <property type="entry name" value="Rib_5-P_isom_A"/>
    <property type="match status" value="1"/>
</dbReference>
<sequence>MNQDELKQQVGQEAVNYIHDDMIVGLGTGTTVHCLVDALGKKMQAGEITDITCVTTSNRTTRQAESLGIPVKAIDDVDHIDLTIDGADEVSADFQGIKGGGGALLWEKIVSYASNRVMWIVDESKMVDNLGKFPLPVEVTPYGSHHLFRRLARKGYRPTWRMNADNSDLFRTHQRNFIIDLHLEQIIDPFKLHKELIDLAGLIEDGLFLDQVNDVLVGTQDGPKLLHARP</sequence>
<evidence type="ECO:0000313" key="4">
    <source>
        <dbReference type="EMBL" id="KRL28517.1"/>
    </source>
</evidence>
<comment type="similarity">
    <text evidence="3">Belongs to the ribose 5-phosphate isomerase family.</text>
</comment>
<dbReference type="EC" id="5.3.1.6" evidence="3"/>
<name>A0A0R1PES9_9LACO</name>
<dbReference type="AlphaFoldDB" id="A0A0R1PES9"/>
<comment type="catalytic activity">
    <reaction evidence="1 3">
        <text>aldehydo-D-ribose 5-phosphate = D-ribulose 5-phosphate</text>
        <dbReference type="Rhea" id="RHEA:14657"/>
        <dbReference type="ChEBI" id="CHEBI:58121"/>
        <dbReference type="ChEBI" id="CHEBI:58273"/>
        <dbReference type="EC" id="5.3.1.6"/>
    </reaction>
</comment>
<dbReference type="SUPFAM" id="SSF75445">
    <property type="entry name" value="D-ribose-5-phosphate isomerase (RpiA), lid domain"/>
    <property type="match status" value="1"/>
</dbReference>
<dbReference type="InterPro" id="IPR020672">
    <property type="entry name" value="Ribose5P_isomerase_typA_subgr"/>
</dbReference>
<protein>
    <recommendedName>
        <fullName evidence="3">Ribose-5-phosphate isomerase A</fullName>
        <ecNumber evidence="3">5.3.1.6</ecNumber>
    </recommendedName>
    <alternativeName>
        <fullName evidence="3">Phosphoriboisomerase A</fullName>
        <shortName evidence="3">PRI</shortName>
    </alternativeName>
</protein>
<dbReference type="PANTHER" id="PTHR43748">
    <property type="entry name" value="RIBOSE-5-PHOSPHATE ISOMERASE 3, CHLOROPLASTIC-RELATED"/>
    <property type="match status" value="1"/>
</dbReference>
<dbReference type="GO" id="GO:0004751">
    <property type="term" value="F:ribose-5-phosphate isomerase activity"/>
    <property type="evidence" value="ECO:0007669"/>
    <property type="project" value="UniProtKB-UniRule"/>
</dbReference>
<evidence type="ECO:0000313" key="5">
    <source>
        <dbReference type="Proteomes" id="UP000051445"/>
    </source>
</evidence>
<gene>
    <name evidence="3" type="primary">rpiA</name>
    <name evidence="4" type="ORF">FD27_GL000032</name>
</gene>
<comment type="caution">
    <text evidence="4">The sequence shown here is derived from an EMBL/GenBank/DDBJ whole genome shotgun (WGS) entry which is preliminary data.</text>
</comment>
<proteinExistence type="inferred from homology"/>
<dbReference type="HAMAP" id="MF_00170">
    <property type="entry name" value="Rib_5P_isom_A"/>
    <property type="match status" value="1"/>
</dbReference>
<dbReference type="EMBL" id="AZER01000005">
    <property type="protein sequence ID" value="KRL28517.1"/>
    <property type="molecule type" value="Genomic_DNA"/>
</dbReference>
<dbReference type="PANTHER" id="PTHR43748:SF3">
    <property type="entry name" value="RIBOSE-5-PHOSPHATE ISOMERASE 3, CHLOROPLASTIC-RELATED"/>
    <property type="match status" value="1"/>
</dbReference>
<comment type="subunit">
    <text evidence="3">Homodimer.</text>
</comment>
<dbReference type="Gene3D" id="3.30.70.260">
    <property type="match status" value="1"/>
</dbReference>
<accession>A0A0R1PES9</accession>
<evidence type="ECO:0000256" key="1">
    <source>
        <dbReference type="ARBA" id="ARBA00001713"/>
    </source>
</evidence>
<dbReference type="CDD" id="cd01398">
    <property type="entry name" value="RPI_A"/>
    <property type="match status" value="1"/>
</dbReference>
<dbReference type="RefSeq" id="WP_057748329.1">
    <property type="nucleotide sequence ID" value="NZ_AZER01000005.1"/>
</dbReference>
<keyword evidence="5" id="KW-1185">Reference proteome</keyword>
<dbReference type="FunFam" id="3.40.50.1360:FF:000001">
    <property type="entry name" value="Ribose-5-phosphate isomerase A"/>
    <property type="match status" value="1"/>
</dbReference>
<dbReference type="Gene3D" id="3.40.50.1360">
    <property type="match status" value="1"/>
</dbReference>
<dbReference type="NCBIfam" id="TIGR00021">
    <property type="entry name" value="rpiA"/>
    <property type="match status" value="1"/>
</dbReference>
<dbReference type="InterPro" id="IPR050262">
    <property type="entry name" value="Ribose-5P_isomerase"/>
</dbReference>
<keyword evidence="2 3" id="KW-0413">Isomerase</keyword>
<comment type="pathway">
    <text evidence="3">Carbohydrate degradation; pentose phosphate pathway; D-ribose 5-phosphate from D-ribulose 5-phosphate (non-oxidative stage): step 1/1.</text>
</comment>